<protein>
    <submittedName>
        <fullName evidence="2">Uncharacterized protein</fullName>
    </submittedName>
</protein>
<sequence>MTASSPLADARPADATARAPWLRPDRWHRPLVGLALAMAALTIVTAVLAIVDPREILGQNAWFKPMKFALSIGLYALTLAWLIAQVRRRRRLADALGTVAVVGLVIEIVIIAGAAAVGTTSHFNVATPLNTSLWTVMAISITVVWLATLVLGVVVALNPGPDAARNLAVRSGVVLGLIGMALAFLMTGPQPHQLDDFQGIAGAHAVGVADGGPGLPFLGWSTEGGDLRIPHFVGLHALQAIPLGALALEALSRRIRALRDPRVRLRLVGIGAVAFAAFLAILTWQALIGEPIVAPSAPVVVASTVTAVASLGAAAAVLALDRVPRASRRREDARM</sequence>
<comment type="caution">
    <text evidence="2">The sequence shown here is derived from an EMBL/GenBank/DDBJ whole genome shotgun (WGS) entry which is preliminary data.</text>
</comment>
<dbReference type="AlphaFoldDB" id="A0A917II60"/>
<feature type="transmembrane region" description="Helical" evidence="1">
    <location>
        <begin position="263"/>
        <end position="287"/>
    </location>
</feature>
<feature type="transmembrane region" description="Helical" evidence="1">
    <location>
        <begin position="299"/>
        <end position="320"/>
    </location>
</feature>
<keyword evidence="1" id="KW-0472">Membrane</keyword>
<accession>A0A917II60</accession>
<proteinExistence type="predicted"/>
<feature type="transmembrane region" description="Helical" evidence="1">
    <location>
        <begin position="229"/>
        <end position="251"/>
    </location>
</feature>
<gene>
    <name evidence="2" type="ORF">GCM10010921_26540</name>
</gene>
<dbReference type="EMBL" id="BMJY01000015">
    <property type="protein sequence ID" value="GGH48804.1"/>
    <property type="molecule type" value="Genomic_DNA"/>
</dbReference>
<feature type="transmembrane region" description="Helical" evidence="1">
    <location>
        <begin position="31"/>
        <end position="51"/>
    </location>
</feature>
<organism evidence="2 3">
    <name type="scientific">Microbacterium album</name>
    <dbReference type="NCBI Taxonomy" id="2053191"/>
    <lineage>
        <taxon>Bacteria</taxon>
        <taxon>Bacillati</taxon>
        <taxon>Actinomycetota</taxon>
        <taxon>Actinomycetes</taxon>
        <taxon>Micrococcales</taxon>
        <taxon>Microbacteriaceae</taxon>
        <taxon>Microbacterium</taxon>
    </lineage>
</organism>
<dbReference type="RefSeq" id="WP_229663267.1">
    <property type="nucleotide sequence ID" value="NZ_BMJY01000015.1"/>
</dbReference>
<evidence type="ECO:0000313" key="2">
    <source>
        <dbReference type="EMBL" id="GGH48804.1"/>
    </source>
</evidence>
<reference evidence="2" key="2">
    <citation type="submission" date="2020-09" db="EMBL/GenBank/DDBJ databases">
        <authorList>
            <person name="Sun Q."/>
            <person name="Zhou Y."/>
        </authorList>
    </citation>
    <scope>NUCLEOTIDE SEQUENCE</scope>
    <source>
        <strain evidence="2">CGMCC 1.15794</strain>
    </source>
</reference>
<feature type="transmembrane region" description="Helical" evidence="1">
    <location>
        <begin position="66"/>
        <end position="84"/>
    </location>
</feature>
<keyword evidence="1" id="KW-0812">Transmembrane</keyword>
<keyword evidence="3" id="KW-1185">Reference proteome</keyword>
<name>A0A917II60_9MICO</name>
<dbReference type="Proteomes" id="UP000657592">
    <property type="component" value="Unassembled WGS sequence"/>
</dbReference>
<reference evidence="2" key="1">
    <citation type="journal article" date="2014" name="Int. J. Syst. Evol. Microbiol.">
        <title>Complete genome sequence of Corynebacterium casei LMG S-19264T (=DSM 44701T), isolated from a smear-ripened cheese.</title>
        <authorList>
            <consortium name="US DOE Joint Genome Institute (JGI-PGF)"/>
            <person name="Walter F."/>
            <person name="Albersmeier A."/>
            <person name="Kalinowski J."/>
            <person name="Ruckert C."/>
        </authorList>
    </citation>
    <scope>NUCLEOTIDE SEQUENCE</scope>
    <source>
        <strain evidence="2">CGMCC 1.15794</strain>
    </source>
</reference>
<feature type="transmembrane region" description="Helical" evidence="1">
    <location>
        <begin position="167"/>
        <end position="186"/>
    </location>
</feature>
<evidence type="ECO:0000256" key="1">
    <source>
        <dbReference type="SAM" id="Phobius"/>
    </source>
</evidence>
<feature type="transmembrane region" description="Helical" evidence="1">
    <location>
        <begin position="131"/>
        <end position="155"/>
    </location>
</feature>
<evidence type="ECO:0000313" key="3">
    <source>
        <dbReference type="Proteomes" id="UP000657592"/>
    </source>
</evidence>
<keyword evidence="1" id="KW-1133">Transmembrane helix</keyword>
<feature type="transmembrane region" description="Helical" evidence="1">
    <location>
        <begin position="96"/>
        <end position="119"/>
    </location>
</feature>